<dbReference type="OrthoDB" id="1918304at2"/>
<keyword evidence="2" id="KW-1185">Reference proteome</keyword>
<dbReference type="AlphaFoldDB" id="A0A4V6KCM4"/>
<proteinExistence type="predicted"/>
<evidence type="ECO:0000313" key="2">
    <source>
        <dbReference type="Proteomes" id="UP000308489"/>
    </source>
</evidence>
<organism evidence="1 2">
    <name type="scientific">Hathewaya histolytica</name>
    <name type="common">Clostridium histolyticum</name>
    <dbReference type="NCBI Taxonomy" id="1498"/>
    <lineage>
        <taxon>Bacteria</taxon>
        <taxon>Bacillati</taxon>
        <taxon>Bacillota</taxon>
        <taxon>Clostridia</taxon>
        <taxon>Eubacteriales</taxon>
        <taxon>Clostridiaceae</taxon>
        <taxon>Hathewaya</taxon>
    </lineage>
</organism>
<protein>
    <recommendedName>
        <fullName evidence="3">Phage gp6-like head-tail connector protein</fullName>
    </recommendedName>
</protein>
<evidence type="ECO:0008006" key="3">
    <source>
        <dbReference type="Google" id="ProtNLM"/>
    </source>
</evidence>
<dbReference type="InterPro" id="IPR053746">
    <property type="entry name" value="Viral_HT_Connector_Assembly"/>
</dbReference>
<dbReference type="EMBL" id="LR590481">
    <property type="protein sequence ID" value="VTQ86967.1"/>
    <property type="molecule type" value="Genomic_DNA"/>
</dbReference>
<dbReference type="KEGG" id="hhw:NCTC503_01009"/>
<accession>A0A4V6KCM4</accession>
<dbReference type="Gene3D" id="1.10.246.150">
    <property type="match status" value="1"/>
</dbReference>
<name>A0A4V6KCM4_HATHI</name>
<dbReference type="Proteomes" id="UP000308489">
    <property type="component" value="Chromosome 1"/>
</dbReference>
<dbReference type="RefSeq" id="WP_138209710.1">
    <property type="nucleotide sequence ID" value="NZ_CBCRUQ010000004.1"/>
</dbReference>
<reference evidence="1 2" key="1">
    <citation type="submission" date="2019-05" db="EMBL/GenBank/DDBJ databases">
        <authorList>
            <consortium name="Pathogen Informatics"/>
        </authorList>
    </citation>
    <scope>NUCLEOTIDE SEQUENCE [LARGE SCALE GENOMIC DNA]</scope>
    <source>
        <strain evidence="1 2">NCTC503</strain>
    </source>
</reference>
<sequence length="88" mass="10116">MTKEQRKAINLIRNYLNKDFTDEYILENFDLAIEQLIDNAKNISNKKTTGVKSMSEGNQSITFESGAEAWTITEDIKLLLPTPYARLF</sequence>
<gene>
    <name evidence="1" type="ORF">NCTC503_01009</name>
</gene>
<evidence type="ECO:0000313" key="1">
    <source>
        <dbReference type="EMBL" id="VTQ86967.1"/>
    </source>
</evidence>